<evidence type="ECO:0000256" key="1">
    <source>
        <dbReference type="ARBA" id="ARBA00004651"/>
    </source>
</evidence>
<dbReference type="SUPFAM" id="SSF103481">
    <property type="entry name" value="Multidrug resistance efflux transporter EmrE"/>
    <property type="match status" value="2"/>
</dbReference>
<sequence>MTNTKQQRLWILLGALAPICWGISGVLGKALFDFPHMTPIFLTQLRMIIGGCVILLISLLLHHNIFAVWRNKYMLLQLIAYSLIGLIPNQLCYFLAIDYGDASIATILQFVGPFFIMIYMAIVHHQMPRRIEIICALVAFAGVVIVATNGKLTHLTINIGVLFFGLLSAVGVLTCTVIPRSLLSEYNTLEISGWGLLLAGIFLAVIHPHIPSISLDVINVTDIFAVIIIGTVIPFLIYNNALRHIEPTIVSLLDAFEPVIATIGSVVFLKLTISTADIIGSLLIILAVIGLNFQPEEN</sequence>
<name>A0A948TJP4_9LACO</name>
<feature type="transmembrane region" description="Helical" evidence="7">
    <location>
        <begin position="217"/>
        <end position="237"/>
    </location>
</feature>
<feature type="transmembrane region" description="Helical" evidence="7">
    <location>
        <begin position="131"/>
        <end position="149"/>
    </location>
</feature>
<keyword evidence="5 7" id="KW-1133">Transmembrane helix</keyword>
<accession>A0A948TJP4</accession>
<evidence type="ECO:0000256" key="4">
    <source>
        <dbReference type="ARBA" id="ARBA00022692"/>
    </source>
</evidence>
<dbReference type="InterPro" id="IPR000620">
    <property type="entry name" value="EamA_dom"/>
</dbReference>
<dbReference type="AlphaFoldDB" id="A0A948TJP4"/>
<evidence type="ECO:0000256" key="2">
    <source>
        <dbReference type="ARBA" id="ARBA00007362"/>
    </source>
</evidence>
<evidence type="ECO:0000313" key="10">
    <source>
        <dbReference type="Proteomes" id="UP000777303"/>
    </source>
</evidence>
<keyword evidence="6 7" id="KW-0472">Membrane</keyword>
<feature type="transmembrane region" description="Helical" evidence="7">
    <location>
        <begin position="44"/>
        <end position="61"/>
    </location>
</feature>
<feature type="transmembrane region" description="Helical" evidence="7">
    <location>
        <begin position="191"/>
        <end position="211"/>
    </location>
</feature>
<dbReference type="PANTHER" id="PTHR32322:SF18">
    <property type="entry name" value="S-ADENOSYLMETHIONINE_S-ADENOSYLHOMOCYSTEINE TRANSPORTER"/>
    <property type="match status" value="1"/>
</dbReference>
<dbReference type="InterPro" id="IPR037185">
    <property type="entry name" value="EmrE-like"/>
</dbReference>
<feature type="transmembrane region" description="Helical" evidence="7">
    <location>
        <begin position="155"/>
        <end position="179"/>
    </location>
</feature>
<dbReference type="Gene3D" id="1.10.3730.20">
    <property type="match status" value="1"/>
</dbReference>
<feature type="transmembrane region" description="Helical" evidence="7">
    <location>
        <begin position="249"/>
        <end position="269"/>
    </location>
</feature>
<feature type="transmembrane region" description="Helical" evidence="7">
    <location>
        <begin position="73"/>
        <end position="96"/>
    </location>
</feature>
<comment type="subcellular location">
    <subcellularLocation>
        <location evidence="1">Cell membrane</location>
        <topology evidence="1">Multi-pass membrane protein</topology>
    </subcellularLocation>
</comment>
<evidence type="ECO:0000256" key="6">
    <source>
        <dbReference type="ARBA" id="ARBA00023136"/>
    </source>
</evidence>
<feature type="transmembrane region" description="Helical" evidence="7">
    <location>
        <begin position="275"/>
        <end position="293"/>
    </location>
</feature>
<protein>
    <submittedName>
        <fullName evidence="9">DMT family transporter</fullName>
    </submittedName>
</protein>
<evidence type="ECO:0000256" key="7">
    <source>
        <dbReference type="SAM" id="Phobius"/>
    </source>
</evidence>
<comment type="similarity">
    <text evidence="2">Belongs to the EamA transporter family.</text>
</comment>
<dbReference type="InterPro" id="IPR050638">
    <property type="entry name" value="AA-Vitamin_Transporters"/>
</dbReference>
<evidence type="ECO:0000256" key="5">
    <source>
        <dbReference type="ARBA" id="ARBA00022989"/>
    </source>
</evidence>
<dbReference type="Proteomes" id="UP000777303">
    <property type="component" value="Unassembled WGS sequence"/>
</dbReference>
<keyword evidence="3" id="KW-1003">Cell membrane</keyword>
<comment type="caution">
    <text evidence="9">The sequence shown here is derived from an EMBL/GenBank/DDBJ whole genome shotgun (WGS) entry which is preliminary data.</text>
</comment>
<proteinExistence type="inferred from homology"/>
<dbReference type="Pfam" id="PF00892">
    <property type="entry name" value="EamA"/>
    <property type="match status" value="2"/>
</dbReference>
<reference evidence="9" key="1">
    <citation type="journal article" date="2021" name="PeerJ">
        <title>Extensive microbial diversity within the chicken gut microbiome revealed by metagenomics and culture.</title>
        <authorList>
            <person name="Gilroy R."/>
            <person name="Ravi A."/>
            <person name="Getino M."/>
            <person name="Pursley I."/>
            <person name="Horton D.L."/>
            <person name="Alikhan N.F."/>
            <person name="Baker D."/>
            <person name="Gharbi K."/>
            <person name="Hall N."/>
            <person name="Watson M."/>
            <person name="Adriaenssens E.M."/>
            <person name="Foster-Nyarko E."/>
            <person name="Jarju S."/>
            <person name="Secka A."/>
            <person name="Antonio M."/>
            <person name="Oren A."/>
            <person name="Chaudhuri R.R."/>
            <person name="La Ragione R."/>
            <person name="Hildebrand F."/>
            <person name="Pallen M.J."/>
        </authorList>
    </citation>
    <scope>NUCLEOTIDE SEQUENCE</scope>
    <source>
        <strain evidence="9">F6-6636</strain>
    </source>
</reference>
<feature type="domain" description="EamA" evidence="8">
    <location>
        <begin position="9"/>
        <end position="147"/>
    </location>
</feature>
<dbReference type="GO" id="GO:0005886">
    <property type="term" value="C:plasma membrane"/>
    <property type="evidence" value="ECO:0007669"/>
    <property type="project" value="UniProtKB-SubCell"/>
</dbReference>
<feature type="domain" description="EamA" evidence="8">
    <location>
        <begin position="162"/>
        <end position="292"/>
    </location>
</feature>
<dbReference type="EMBL" id="JAHLFS010000058">
    <property type="protein sequence ID" value="MBU3851995.1"/>
    <property type="molecule type" value="Genomic_DNA"/>
</dbReference>
<reference evidence="9" key="2">
    <citation type="submission" date="2021-04" db="EMBL/GenBank/DDBJ databases">
        <authorList>
            <person name="Gilroy R."/>
        </authorList>
    </citation>
    <scope>NUCLEOTIDE SEQUENCE</scope>
    <source>
        <strain evidence="9">F6-6636</strain>
    </source>
</reference>
<evidence type="ECO:0000256" key="3">
    <source>
        <dbReference type="ARBA" id="ARBA00022475"/>
    </source>
</evidence>
<evidence type="ECO:0000313" key="9">
    <source>
        <dbReference type="EMBL" id="MBU3851995.1"/>
    </source>
</evidence>
<gene>
    <name evidence="9" type="ORF">H9901_04785</name>
</gene>
<organism evidence="9 10">
    <name type="scientific">Candidatus Paralactobacillus gallistercoris</name>
    <dbReference type="NCBI Taxonomy" id="2838724"/>
    <lineage>
        <taxon>Bacteria</taxon>
        <taxon>Bacillati</taxon>
        <taxon>Bacillota</taxon>
        <taxon>Bacilli</taxon>
        <taxon>Lactobacillales</taxon>
        <taxon>Lactobacillaceae</taxon>
        <taxon>Lactobacillus</taxon>
    </lineage>
</organism>
<evidence type="ECO:0000259" key="8">
    <source>
        <dbReference type="Pfam" id="PF00892"/>
    </source>
</evidence>
<keyword evidence="4 7" id="KW-0812">Transmembrane</keyword>
<dbReference type="PANTHER" id="PTHR32322">
    <property type="entry name" value="INNER MEMBRANE TRANSPORTER"/>
    <property type="match status" value="1"/>
</dbReference>
<feature type="transmembrane region" description="Helical" evidence="7">
    <location>
        <begin position="102"/>
        <end position="122"/>
    </location>
</feature>